<feature type="chain" id="PRO_5045201138" evidence="1">
    <location>
        <begin position="19"/>
        <end position="233"/>
    </location>
</feature>
<comment type="caution">
    <text evidence="2">The sequence shown here is derived from an EMBL/GenBank/DDBJ whole genome shotgun (WGS) entry which is preliminary data.</text>
</comment>
<protein>
    <submittedName>
        <fullName evidence="2">Uncharacterized protein</fullName>
    </submittedName>
</protein>
<reference evidence="2 3" key="1">
    <citation type="submission" date="2024-04" db="EMBL/GenBank/DDBJ databases">
        <title>Phyllosticta paracitricarpa is synonymous to the EU quarantine fungus P. citricarpa based on phylogenomic analyses.</title>
        <authorList>
            <consortium name="Lawrence Berkeley National Laboratory"/>
            <person name="Van Ingen-Buijs V.A."/>
            <person name="Van Westerhoven A.C."/>
            <person name="Haridas S."/>
            <person name="Skiadas P."/>
            <person name="Martin F."/>
            <person name="Groenewald J.Z."/>
            <person name="Crous P.W."/>
            <person name="Seidl M.F."/>
        </authorList>
    </citation>
    <scope>NUCLEOTIDE SEQUENCE [LARGE SCALE GENOMIC DNA]</scope>
    <source>
        <strain evidence="2 3">CBS 123374</strain>
    </source>
</reference>
<accession>A0ABR1YYZ4</accession>
<sequence>MAIDHLLLSLLYFSHTTTLLYKTLFPPAQVSLSAASLPVSRVSVLASFGCRTIRHPNAAEPNGISPFPWSISTSSSFPVQELPPLPTPCLSSSRRSPTRPLLFPLLSELSIRCSQALDFACPPHLTSSTPGSGQMLYCHAKNSQQQLLICSNSGPSPILIGDPLFKRTDGLCASNQTSSCRLRIQPAITACRAQSLVAQPGQMLLSTARPPRETRHSCAACTPIDFNEPIALW</sequence>
<keyword evidence="3" id="KW-1185">Reference proteome</keyword>
<gene>
    <name evidence="2" type="ORF">HDK90DRAFT_138028</name>
</gene>
<organism evidence="2 3">
    <name type="scientific">Phyllosticta capitalensis</name>
    <dbReference type="NCBI Taxonomy" id="121624"/>
    <lineage>
        <taxon>Eukaryota</taxon>
        <taxon>Fungi</taxon>
        <taxon>Dikarya</taxon>
        <taxon>Ascomycota</taxon>
        <taxon>Pezizomycotina</taxon>
        <taxon>Dothideomycetes</taxon>
        <taxon>Dothideomycetes incertae sedis</taxon>
        <taxon>Botryosphaeriales</taxon>
        <taxon>Phyllostictaceae</taxon>
        <taxon>Phyllosticta</taxon>
    </lineage>
</organism>
<feature type="signal peptide" evidence="1">
    <location>
        <begin position="1"/>
        <end position="18"/>
    </location>
</feature>
<evidence type="ECO:0000313" key="2">
    <source>
        <dbReference type="EMBL" id="KAK8243931.1"/>
    </source>
</evidence>
<evidence type="ECO:0000256" key="1">
    <source>
        <dbReference type="SAM" id="SignalP"/>
    </source>
</evidence>
<name>A0ABR1YYZ4_9PEZI</name>
<dbReference type="Proteomes" id="UP001492380">
    <property type="component" value="Unassembled WGS sequence"/>
</dbReference>
<dbReference type="EMBL" id="JBBWRZ010000002">
    <property type="protein sequence ID" value="KAK8243931.1"/>
    <property type="molecule type" value="Genomic_DNA"/>
</dbReference>
<keyword evidence="1" id="KW-0732">Signal</keyword>
<evidence type="ECO:0000313" key="3">
    <source>
        <dbReference type="Proteomes" id="UP001492380"/>
    </source>
</evidence>
<proteinExistence type="predicted"/>